<keyword evidence="3" id="KW-1185">Reference proteome</keyword>
<evidence type="ECO:0000313" key="2">
    <source>
        <dbReference type="EMBL" id="MCB4823436.1"/>
    </source>
</evidence>
<accession>A0A9X1L8T7</accession>
<feature type="transmembrane region" description="Helical" evidence="1">
    <location>
        <begin position="136"/>
        <end position="161"/>
    </location>
</feature>
<dbReference type="Pfam" id="PF09955">
    <property type="entry name" value="DUF2189"/>
    <property type="match status" value="1"/>
</dbReference>
<dbReference type="AlphaFoldDB" id="A0A9X1L8T7"/>
<feature type="transmembrane region" description="Helical" evidence="1">
    <location>
        <begin position="230"/>
        <end position="263"/>
    </location>
</feature>
<reference evidence="2" key="1">
    <citation type="submission" date="2021-10" db="EMBL/GenBank/DDBJ databases">
        <title>Roseicella aerolatum sp. nov., isolated from aerosols of e-waste dismantling site.</title>
        <authorList>
            <person name="Qin T."/>
        </authorList>
    </citation>
    <scope>NUCLEOTIDE SEQUENCE</scope>
    <source>
        <strain evidence="2">GB24</strain>
    </source>
</reference>
<evidence type="ECO:0000313" key="3">
    <source>
        <dbReference type="Proteomes" id="UP001139311"/>
    </source>
</evidence>
<feature type="transmembrane region" description="Helical" evidence="1">
    <location>
        <begin position="181"/>
        <end position="209"/>
    </location>
</feature>
<gene>
    <name evidence="2" type="ORF">LHA35_17025</name>
</gene>
<name>A0A9X1L8T7_9PROT</name>
<protein>
    <submittedName>
        <fullName evidence="2">DUF2189 domain-containing protein</fullName>
    </submittedName>
</protein>
<sequence length="288" mass="30151">MSDRIPAPGRFEDLPVGAAVDPVSATGELVAAGIPVRRAPPEAVAQWMADGWQDFRRSPGVGLAIGLACTVVGWAMIAAMWSVESAVLILPLFTGFMLAAPLLAVPLYETSRRHARGEQAGGGAFIAGFTRNRWGIGLMAALLMMFFYGWLRVATMIWFLFFGLDLPPLDAFLAVALADYAFVVTSFGIGALLATLVFALSAVSLPMLVDRPVDAMTAAMTSLRACLASPFTMALWAVVIAVLTLIGLGAALLGLVLVVPVIGHATWHAYVDLVGPVEESGGAAAPPG</sequence>
<dbReference type="InterPro" id="IPR018692">
    <property type="entry name" value="DUF2189"/>
</dbReference>
<dbReference type="RefSeq" id="WP_226610160.1">
    <property type="nucleotide sequence ID" value="NZ_JAJAQI010000026.1"/>
</dbReference>
<dbReference type="Proteomes" id="UP001139311">
    <property type="component" value="Unassembled WGS sequence"/>
</dbReference>
<feature type="transmembrane region" description="Helical" evidence="1">
    <location>
        <begin position="87"/>
        <end position="108"/>
    </location>
</feature>
<evidence type="ECO:0000256" key="1">
    <source>
        <dbReference type="SAM" id="Phobius"/>
    </source>
</evidence>
<comment type="caution">
    <text evidence="2">The sequence shown here is derived from an EMBL/GenBank/DDBJ whole genome shotgun (WGS) entry which is preliminary data.</text>
</comment>
<proteinExistence type="predicted"/>
<feature type="transmembrane region" description="Helical" evidence="1">
    <location>
        <begin position="61"/>
        <end position="81"/>
    </location>
</feature>
<keyword evidence="1" id="KW-0472">Membrane</keyword>
<keyword evidence="1" id="KW-1133">Transmembrane helix</keyword>
<dbReference type="EMBL" id="JAJAQI010000026">
    <property type="protein sequence ID" value="MCB4823436.1"/>
    <property type="molecule type" value="Genomic_DNA"/>
</dbReference>
<keyword evidence="1" id="KW-0812">Transmembrane</keyword>
<organism evidence="2 3">
    <name type="scientific">Roseicella aerolata</name>
    <dbReference type="NCBI Taxonomy" id="2883479"/>
    <lineage>
        <taxon>Bacteria</taxon>
        <taxon>Pseudomonadati</taxon>
        <taxon>Pseudomonadota</taxon>
        <taxon>Alphaproteobacteria</taxon>
        <taxon>Acetobacterales</taxon>
        <taxon>Roseomonadaceae</taxon>
        <taxon>Roseicella</taxon>
    </lineage>
</organism>